<dbReference type="GO" id="GO:0043023">
    <property type="term" value="F:ribosomal large subunit binding"/>
    <property type="evidence" value="ECO:0007669"/>
    <property type="project" value="TreeGrafter"/>
</dbReference>
<dbReference type="EMBL" id="BA000011">
    <property type="protein sequence ID" value="BAB60605.1"/>
    <property type="molecule type" value="Genomic_DNA"/>
</dbReference>
<dbReference type="PANTHER" id="PTHR15239:SF6">
    <property type="entry name" value="RIBOSOME QUALITY CONTROL COMPLEX SUBUNIT NEMF"/>
    <property type="match status" value="1"/>
</dbReference>
<dbReference type="RefSeq" id="WP_010917693.1">
    <property type="nucleotide sequence ID" value="NC_002689.2"/>
</dbReference>
<dbReference type="PANTHER" id="PTHR15239">
    <property type="entry name" value="NUCLEAR EXPORT MEDIATOR FACTOR NEMF"/>
    <property type="match status" value="1"/>
</dbReference>
<dbReference type="Gene3D" id="2.30.310.10">
    <property type="entry name" value="ibrinogen binding protein from staphylococcus aureus domain"/>
    <property type="match status" value="1"/>
</dbReference>
<dbReference type="PaxDb" id="273116-14325702"/>
<evidence type="ECO:0000256" key="1">
    <source>
        <dbReference type="SAM" id="Coils"/>
    </source>
</evidence>
<dbReference type="NCBIfam" id="NF041120">
    <property type="entry name" value="RqcH_arch"/>
    <property type="match status" value="1"/>
</dbReference>
<reference evidence="3 4" key="2">
    <citation type="journal article" date="2000" name="Proc. Natl. Acad. Sci. U.S.A.">
        <title>Archaeal adaptation to higher temperatures revealed by genomic sequence of Thermoplasma volcanium.</title>
        <authorList>
            <person name="Kawashima T."/>
            <person name="Amano N."/>
            <person name="Koike H."/>
            <person name="Makino S."/>
            <person name="Higuchi S."/>
            <person name="Kawashima-Ohya Y."/>
            <person name="Watanabe K."/>
            <person name="Yamazaki M."/>
            <person name="Kanehori K."/>
            <person name="Kawamoto T."/>
            <person name="Nunoshiba T."/>
            <person name="Yamamoto Y."/>
            <person name="Aramaki H."/>
            <person name="Makino K."/>
            <person name="Suzuki M."/>
        </authorList>
    </citation>
    <scope>NUCLEOTIDE SEQUENCE [LARGE SCALE GENOMIC DNA]</scope>
    <source>
        <strain evidence="4">ATCC 51530 / DSM 4299 / JCM 9571 / NBRC 15438 / GSS1</strain>
    </source>
</reference>
<dbReference type="Pfam" id="PF05670">
    <property type="entry name" value="NFACT-R_1"/>
    <property type="match status" value="1"/>
</dbReference>
<dbReference type="InterPro" id="IPR051608">
    <property type="entry name" value="RQC_Subunit_NEMF"/>
</dbReference>
<dbReference type="GeneID" id="1442153"/>
<name>Q978F4_THEVO</name>
<gene>
    <name evidence="3" type="ORF">TVG1513619</name>
</gene>
<dbReference type="HOGENOM" id="CLU_003612_2_1_2"/>
<keyword evidence="4" id="KW-1185">Reference proteome</keyword>
<dbReference type="Pfam" id="PF05833">
    <property type="entry name" value="NFACT_N"/>
    <property type="match status" value="1"/>
</dbReference>
<dbReference type="AlphaFoldDB" id="Q978F4"/>
<protein>
    <recommendedName>
        <fullName evidence="2">NFACT RNA-binding domain-containing protein</fullName>
    </recommendedName>
</protein>
<sequence length="604" mass="68699">MKDKESSLDFYAFTGIYRERLVGSFVKKVYQTGPDDFLIQLYRSDLKRFDMLVSLKKGIFFKSEETPDTASQTAMVLRKTISDRRIVSVEQVNFDRVVKFVFHTGQALILELFRDGNLIATDGDKITFVLKPRRWRNRDLEVGAIYIPPSSSDPTKMTDEEFVNTVRQSKANAVQTLATRFNLGGDLAEEVLFRIGLPKDGAVDDLENRANDVRRSLAEILQESLLNSAYYYEDQGTVSPVPMKHFGEYTRKFDDFNEGLVFLLSMSPQEEESEDPIQRRINSQMKSIEEFGKIAEKYRSYGSQIMQNLQTVEMAIKDARSGNYPSDKMNKATKHISLKLGEEDIDIDYTKSAGENANRYFDLSKDYRKKIEGAKKAIEEAEQERIKLQEKKVKSVNRRIFWFETYHWFISSEGYLVIAGRDAKSNEKIVKKHLKEGDLYVHADMYGAPSTIIKSEGKPMPGEDTIRQAAAFAICFSRAWPAGIASGTAYWVYPSQVSKTPESGEYVSTGSWIIRGKRNYVTNLKLELCIGLREIEGVSLPMIGPPEVFGENEKCIHIIPGDVRRSEIAKQIAEYLNVSKEEVEKILPPGNSRIVPLKPVQNAS</sequence>
<keyword evidence="1" id="KW-0175">Coiled coil</keyword>
<feature type="domain" description="NFACT RNA-binding" evidence="2">
    <location>
        <begin position="406"/>
        <end position="516"/>
    </location>
</feature>
<dbReference type="eggNOG" id="arCOG01695">
    <property type="taxonomic scope" value="Archaea"/>
</dbReference>
<reference evidence="3 4" key="1">
    <citation type="journal article" date="1999" name="Proc. Jpn. Acad.">
        <title>Determination of the complete genomic DNA sequence of Thermoplasma volvanium GSS1.</title>
        <authorList>
            <person name="Kawashima T."/>
            <person name="Yamamoto Y."/>
            <person name="Aramaki H."/>
            <person name="Nunoshiba T."/>
            <person name="Kawamoto T."/>
            <person name="Watanabe K."/>
            <person name="Yamazaki M."/>
            <person name="Kanehori K."/>
            <person name="Amano N."/>
            <person name="Ohya Y."/>
            <person name="Makino K."/>
            <person name="Suzuki M."/>
        </authorList>
    </citation>
    <scope>NUCLEOTIDE SEQUENCE [LARGE SCALE GENOMIC DNA]</scope>
    <source>
        <strain evidence="4">ATCC 51530 / DSM 4299 / JCM 9571 / NBRC 15438 / GSS1</strain>
    </source>
</reference>
<evidence type="ECO:0000313" key="4">
    <source>
        <dbReference type="Proteomes" id="UP000001017"/>
    </source>
</evidence>
<dbReference type="GO" id="GO:0072344">
    <property type="term" value="P:rescue of stalled ribosome"/>
    <property type="evidence" value="ECO:0007669"/>
    <property type="project" value="TreeGrafter"/>
</dbReference>
<dbReference type="KEGG" id="tvo:TVG1513619"/>
<feature type="coiled-coil region" evidence="1">
    <location>
        <begin position="364"/>
        <end position="399"/>
    </location>
</feature>
<dbReference type="InterPro" id="IPR008532">
    <property type="entry name" value="NFACT_RNA-bd"/>
</dbReference>
<evidence type="ECO:0000259" key="2">
    <source>
        <dbReference type="Pfam" id="PF05670"/>
    </source>
</evidence>
<organism evidence="3 4">
    <name type="scientific">Thermoplasma volcanium (strain ATCC 51530 / DSM 4299 / JCM 9571 / NBRC 15438 / GSS1)</name>
    <dbReference type="NCBI Taxonomy" id="273116"/>
    <lineage>
        <taxon>Archaea</taxon>
        <taxon>Methanobacteriati</taxon>
        <taxon>Thermoplasmatota</taxon>
        <taxon>Thermoplasmata</taxon>
        <taxon>Thermoplasmatales</taxon>
        <taxon>Thermoplasmataceae</taxon>
        <taxon>Thermoplasma</taxon>
    </lineage>
</organism>
<dbReference type="Proteomes" id="UP000001017">
    <property type="component" value="Chromosome"/>
</dbReference>
<dbReference type="OrthoDB" id="10943at2157"/>
<accession>Q978F4</accession>
<dbReference type="GO" id="GO:1990112">
    <property type="term" value="C:RQC complex"/>
    <property type="evidence" value="ECO:0007669"/>
    <property type="project" value="TreeGrafter"/>
</dbReference>
<dbReference type="GO" id="GO:0000049">
    <property type="term" value="F:tRNA binding"/>
    <property type="evidence" value="ECO:0007669"/>
    <property type="project" value="TreeGrafter"/>
</dbReference>
<dbReference type="STRING" id="273116.gene:9382275"/>
<dbReference type="PhylomeDB" id="Q978F4"/>
<evidence type="ECO:0000313" key="3">
    <source>
        <dbReference type="EMBL" id="BAB60605.1"/>
    </source>
</evidence>
<proteinExistence type="predicted"/>